<keyword evidence="2 6" id="KW-0732">Signal</keyword>
<keyword evidence="5 8" id="KW-0449">Lipoprotein</keyword>
<feature type="chain" id="PRO_5040745486" evidence="6">
    <location>
        <begin position="24"/>
        <end position="80"/>
    </location>
</feature>
<dbReference type="PANTHER" id="PTHR37011:SF1">
    <property type="entry name" value="POT FAMILY PEPTIDE TRANSPORT PROTEIN"/>
    <property type="match status" value="1"/>
</dbReference>
<keyword evidence="1" id="KW-1003">Cell membrane</keyword>
<dbReference type="Proteomes" id="UP001141619">
    <property type="component" value="Unassembled WGS sequence"/>
</dbReference>
<dbReference type="EMBL" id="JANWOI010000004">
    <property type="protein sequence ID" value="MDA5194928.1"/>
    <property type="molecule type" value="Genomic_DNA"/>
</dbReference>
<evidence type="ECO:0000256" key="6">
    <source>
        <dbReference type="SAM" id="SignalP"/>
    </source>
</evidence>
<feature type="signal peptide" evidence="6">
    <location>
        <begin position="1"/>
        <end position="23"/>
    </location>
</feature>
<evidence type="ECO:0000256" key="2">
    <source>
        <dbReference type="ARBA" id="ARBA00022729"/>
    </source>
</evidence>
<dbReference type="PANTHER" id="PTHR37011">
    <property type="entry name" value="POT FAMILY PEPTIDE TRANSPORT PROTEIN-RELATED"/>
    <property type="match status" value="1"/>
</dbReference>
<keyword evidence="3" id="KW-0472">Membrane</keyword>
<dbReference type="SUPFAM" id="SSF50182">
    <property type="entry name" value="Sm-like ribonucleoproteins"/>
    <property type="match status" value="1"/>
</dbReference>
<name>A0A9X3Z8B1_9PROT</name>
<evidence type="ECO:0000313" key="9">
    <source>
        <dbReference type="Proteomes" id="UP001141619"/>
    </source>
</evidence>
<evidence type="ECO:0000256" key="4">
    <source>
        <dbReference type="ARBA" id="ARBA00023139"/>
    </source>
</evidence>
<reference evidence="8" key="2">
    <citation type="journal article" date="2023" name="Syst. Appl. Microbiol.">
        <title>Govania unica gen. nov., sp. nov., a rare biosphere bacterium that represents a novel family in the class Alphaproteobacteria.</title>
        <authorList>
            <person name="Vandamme P."/>
            <person name="Peeters C."/>
            <person name="Hettiarachchi A."/>
            <person name="Cnockaert M."/>
            <person name="Carlier A."/>
        </authorList>
    </citation>
    <scope>NUCLEOTIDE SEQUENCE</scope>
    <source>
        <strain evidence="8">LMG 31809</strain>
    </source>
</reference>
<protein>
    <submittedName>
        <fullName evidence="8">YgdI/YgdR family lipoprotein</fullName>
    </submittedName>
</protein>
<dbReference type="NCBIfam" id="NF033216">
    <property type="entry name" value="lipo_YgdI_YgdR"/>
    <property type="match status" value="1"/>
</dbReference>
<dbReference type="PROSITE" id="PS51257">
    <property type="entry name" value="PROKAR_LIPOPROTEIN"/>
    <property type="match status" value="1"/>
</dbReference>
<dbReference type="InterPro" id="IPR010305">
    <property type="entry name" value="YgdI/YgdR-like"/>
</dbReference>
<dbReference type="InterPro" id="IPR047807">
    <property type="entry name" value="YgdI/YgdR-like_SH3-like"/>
</dbReference>
<organism evidence="8 9">
    <name type="scientific">Govanella unica</name>
    <dbReference type="NCBI Taxonomy" id="2975056"/>
    <lineage>
        <taxon>Bacteria</taxon>
        <taxon>Pseudomonadati</taxon>
        <taxon>Pseudomonadota</taxon>
        <taxon>Alphaproteobacteria</taxon>
        <taxon>Emcibacterales</taxon>
        <taxon>Govanellaceae</taxon>
        <taxon>Govanella</taxon>
    </lineage>
</organism>
<comment type="caution">
    <text evidence="8">The sequence shown here is derived from an EMBL/GenBank/DDBJ whole genome shotgun (WGS) entry which is preliminary data.</text>
</comment>
<dbReference type="InterPro" id="IPR010920">
    <property type="entry name" value="LSM_dom_sf"/>
</dbReference>
<evidence type="ECO:0000256" key="3">
    <source>
        <dbReference type="ARBA" id="ARBA00023136"/>
    </source>
</evidence>
<dbReference type="Pfam" id="PF06004">
    <property type="entry name" value="DUF903"/>
    <property type="match status" value="1"/>
</dbReference>
<evidence type="ECO:0000259" key="7">
    <source>
        <dbReference type="Pfam" id="PF06004"/>
    </source>
</evidence>
<evidence type="ECO:0000256" key="5">
    <source>
        <dbReference type="ARBA" id="ARBA00023288"/>
    </source>
</evidence>
<dbReference type="AlphaFoldDB" id="A0A9X3Z8B1"/>
<dbReference type="Gene3D" id="2.30.30.100">
    <property type="match status" value="1"/>
</dbReference>
<evidence type="ECO:0000313" key="8">
    <source>
        <dbReference type="EMBL" id="MDA5194928.1"/>
    </source>
</evidence>
<accession>A0A9X3Z8B1</accession>
<evidence type="ECO:0000256" key="1">
    <source>
        <dbReference type="ARBA" id="ARBA00022475"/>
    </source>
</evidence>
<sequence length="80" mass="8656">MMTAGKRLLAGLVLMLAVPSLVACSGGRDSEYIMGLRDGRLLVTRGKPQFDDKAGVYNYRGQDGIKGSIGKDEVVQIIER</sequence>
<keyword evidence="9" id="KW-1185">Reference proteome</keyword>
<keyword evidence="4" id="KW-0564">Palmitate</keyword>
<reference evidence="8" key="1">
    <citation type="submission" date="2022-08" db="EMBL/GenBank/DDBJ databases">
        <authorList>
            <person name="Vandamme P."/>
            <person name="Hettiarachchi A."/>
            <person name="Peeters C."/>
            <person name="Cnockaert M."/>
            <person name="Carlier A."/>
        </authorList>
    </citation>
    <scope>NUCLEOTIDE SEQUENCE</scope>
    <source>
        <strain evidence="8">LMG 31809</strain>
    </source>
</reference>
<gene>
    <name evidence="8" type="ORF">NYP16_13295</name>
</gene>
<feature type="domain" description="Lipoprotein YgdI/YgdR-like SH3-like" evidence="7">
    <location>
        <begin position="31"/>
        <end position="79"/>
    </location>
</feature>
<proteinExistence type="predicted"/>